<evidence type="ECO:0000313" key="3">
    <source>
        <dbReference type="EMBL" id="KAK9948554.1"/>
    </source>
</evidence>
<organism evidence="3 4">
    <name type="scientific">Rubus argutus</name>
    <name type="common">Southern blackberry</name>
    <dbReference type="NCBI Taxonomy" id="59490"/>
    <lineage>
        <taxon>Eukaryota</taxon>
        <taxon>Viridiplantae</taxon>
        <taxon>Streptophyta</taxon>
        <taxon>Embryophyta</taxon>
        <taxon>Tracheophyta</taxon>
        <taxon>Spermatophyta</taxon>
        <taxon>Magnoliopsida</taxon>
        <taxon>eudicotyledons</taxon>
        <taxon>Gunneridae</taxon>
        <taxon>Pentapetalae</taxon>
        <taxon>rosids</taxon>
        <taxon>fabids</taxon>
        <taxon>Rosales</taxon>
        <taxon>Rosaceae</taxon>
        <taxon>Rosoideae</taxon>
        <taxon>Rosoideae incertae sedis</taxon>
        <taxon>Rubus</taxon>
    </lineage>
</organism>
<keyword evidence="4" id="KW-1185">Reference proteome</keyword>
<gene>
    <name evidence="3" type="ORF">M0R45_004123</name>
</gene>
<dbReference type="GO" id="GO:0016787">
    <property type="term" value="F:hydrolase activity"/>
    <property type="evidence" value="ECO:0007669"/>
    <property type="project" value="UniProtKB-KW"/>
</dbReference>
<evidence type="ECO:0000313" key="4">
    <source>
        <dbReference type="Proteomes" id="UP001457282"/>
    </source>
</evidence>
<name>A0AAW1YIV5_RUBAR</name>
<dbReference type="SUPFAM" id="SSF52540">
    <property type="entry name" value="P-loop containing nucleoside triphosphate hydrolases"/>
    <property type="match status" value="1"/>
</dbReference>
<evidence type="ECO:0000259" key="2">
    <source>
        <dbReference type="Pfam" id="PF14363"/>
    </source>
</evidence>
<accession>A0AAW1YIV5</accession>
<protein>
    <recommendedName>
        <fullName evidence="2">AAA-type ATPase N-terminal domain-containing protein</fullName>
    </recommendedName>
</protein>
<dbReference type="InterPro" id="IPR027417">
    <property type="entry name" value="P-loop_NTPase"/>
</dbReference>
<reference evidence="3 4" key="1">
    <citation type="journal article" date="2023" name="G3 (Bethesda)">
        <title>A chromosome-length genome assembly and annotation of blackberry (Rubus argutus, cv. 'Hillquist').</title>
        <authorList>
            <person name="Bruna T."/>
            <person name="Aryal R."/>
            <person name="Dudchenko O."/>
            <person name="Sargent D.J."/>
            <person name="Mead D."/>
            <person name="Buti M."/>
            <person name="Cavallini A."/>
            <person name="Hytonen T."/>
            <person name="Andres J."/>
            <person name="Pham M."/>
            <person name="Weisz D."/>
            <person name="Mascagni F."/>
            <person name="Usai G."/>
            <person name="Natali L."/>
            <person name="Bassil N."/>
            <person name="Fernandez G.E."/>
            <person name="Lomsadze A."/>
            <person name="Armour M."/>
            <person name="Olukolu B."/>
            <person name="Poorten T."/>
            <person name="Britton C."/>
            <person name="Davik J."/>
            <person name="Ashrafi H."/>
            <person name="Aiden E.L."/>
            <person name="Borodovsky M."/>
            <person name="Worthington M."/>
        </authorList>
    </citation>
    <scope>NUCLEOTIDE SEQUENCE [LARGE SCALE GENOMIC DNA]</scope>
    <source>
        <tissue evidence="3">Leaf</tissue>
    </source>
</reference>
<dbReference type="InterPro" id="IPR050747">
    <property type="entry name" value="Mitochondrial_chaperone_BCS1"/>
</dbReference>
<dbReference type="AlphaFoldDB" id="A0AAW1YIV5"/>
<dbReference type="EMBL" id="JBEDUW010000001">
    <property type="protein sequence ID" value="KAK9948554.1"/>
    <property type="molecule type" value="Genomic_DNA"/>
</dbReference>
<dbReference type="Pfam" id="PF14363">
    <property type="entry name" value="AAA_assoc"/>
    <property type="match status" value="1"/>
</dbReference>
<dbReference type="InterPro" id="IPR025753">
    <property type="entry name" value="AAA_N_dom"/>
</dbReference>
<feature type="domain" description="AAA-type ATPase N-terminal" evidence="2">
    <location>
        <begin position="38"/>
        <end position="131"/>
    </location>
</feature>
<comment type="caution">
    <text evidence="3">The sequence shown here is derived from an EMBL/GenBank/DDBJ whole genome shotgun (WGS) entry which is preliminary data.</text>
</comment>
<sequence length="344" mass="39713">MFASNPAGMPTTASTLFSAYASFAAAMMLVRSITDQFIPEPLRTYISSFLRCLFTPLSTNLTLVIEEYAGLFQRNQVYDAAELYLSAKISPLTKRLRVRKTLEQTAISSNIDKNQELVDTFENIKLKWKFVSVETRNGGQNFYTHHYDLSFHKKHKDRVMECYLPYVLAKAKAIKEEQKILKLYSLNGGKGSWESINLEHPSTFETLAMEPEMKKMLIGDLDRFLRRREFYKKVGKAWKRGYLLWSAWPCCLPESVYYRVEDIDCSVELQNREAAEERASQYNKSKKMMTLRGLLNSIDGLWSSSGTSGVYSRRKKVERMKQRRRGIMKVEIQENNGAENGAKC</sequence>
<evidence type="ECO:0000256" key="1">
    <source>
        <dbReference type="ARBA" id="ARBA00022801"/>
    </source>
</evidence>
<dbReference type="Proteomes" id="UP001457282">
    <property type="component" value="Unassembled WGS sequence"/>
</dbReference>
<dbReference type="PANTHER" id="PTHR23070">
    <property type="entry name" value="BCS1 AAA-TYPE ATPASE"/>
    <property type="match status" value="1"/>
</dbReference>
<proteinExistence type="predicted"/>
<keyword evidence="1" id="KW-0378">Hydrolase</keyword>